<reference evidence="5 6" key="1">
    <citation type="submission" date="2024-06" db="EMBL/GenBank/DDBJ databases">
        <authorList>
            <person name="Kaempfer P."/>
            <person name="Viver T."/>
        </authorList>
    </citation>
    <scope>NUCLEOTIDE SEQUENCE [LARGE SCALE GENOMIC DNA]</scope>
    <source>
        <strain evidence="5 6">ST-119</strain>
    </source>
</reference>
<comment type="similarity">
    <text evidence="1 4">Belongs to the polypeptide deformylase family.</text>
</comment>
<dbReference type="Proteomes" id="UP001629156">
    <property type="component" value="Unassembled WGS sequence"/>
</dbReference>
<protein>
    <recommendedName>
        <fullName evidence="4">Peptide deformylase</fullName>
        <shortName evidence="4">PDF</shortName>
        <ecNumber evidence="4">3.5.1.88</ecNumber>
    </recommendedName>
    <alternativeName>
        <fullName evidence="4">Polypeptide deformylase</fullName>
    </alternativeName>
</protein>
<dbReference type="NCBIfam" id="TIGR00079">
    <property type="entry name" value="pept_deformyl"/>
    <property type="match status" value="1"/>
</dbReference>
<dbReference type="EMBL" id="JBELPZ010000006">
    <property type="protein sequence ID" value="MFL9844332.1"/>
    <property type="molecule type" value="Genomic_DNA"/>
</dbReference>
<feature type="binding site" evidence="4">
    <location>
        <position position="105"/>
    </location>
    <ligand>
        <name>Fe cation</name>
        <dbReference type="ChEBI" id="CHEBI:24875"/>
    </ligand>
</feature>
<dbReference type="RefSeq" id="WP_408084583.1">
    <property type="nucleotide sequence ID" value="NZ_JBELPZ010000006.1"/>
</dbReference>
<dbReference type="PANTHER" id="PTHR10458">
    <property type="entry name" value="PEPTIDE DEFORMYLASE"/>
    <property type="match status" value="1"/>
</dbReference>
<evidence type="ECO:0000313" key="6">
    <source>
        <dbReference type="Proteomes" id="UP001629156"/>
    </source>
</evidence>
<dbReference type="Gene3D" id="3.90.45.10">
    <property type="entry name" value="Peptide deformylase"/>
    <property type="match status" value="1"/>
</dbReference>
<evidence type="ECO:0000256" key="3">
    <source>
        <dbReference type="ARBA" id="ARBA00022801"/>
    </source>
</evidence>
<keyword evidence="2 4" id="KW-0479">Metal-binding</keyword>
<keyword evidence="4" id="KW-0648">Protein biosynthesis</keyword>
<proteinExistence type="inferred from homology"/>
<dbReference type="PANTHER" id="PTHR10458:SF22">
    <property type="entry name" value="PEPTIDE DEFORMYLASE"/>
    <property type="match status" value="1"/>
</dbReference>
<feature type="binding site" evidence="4">
    <location>
        <position position="151"/>
    </location>
    <ligand>
        <name>Fe cation</name>
        <dbReference type="ChEBI" id="CHEBI:24875"/>
    </ligand>
</feature>
<dbReference type="EC" id="3.5.1.88" evidence="4"/>
<keyword evidence="6" id="KW-1185">Reference proteome</keyword>
<comment type="catalytic activity">
    <reaction evidence="4">
        <text>N-terminal N-formyl-L-methionyl-[peptide] + H2O = N-terminal L-methionyl-[peptide] + formate</text>
        <dbReference type="Rhea" id="RHEA:24420"/>
        <dbReference type="Rhea" id="RHEA-COMP:10639"/>
        <dbReference type="Rhea" id="RHEA-COMP:10640"/>
        <dbReference type="ChEBI" id="CHEBI:15377"/>
        <dbReference type="ChEBI" id="CHEBI:15740"/>
        <dbReference type="ChEBI" id="CHEBI:49298"/>
        <dbReference type="ChEBI" id="CHEBI:64731"/>
        <dbReference type="EC" id="3.5.1.88"/>
    </reaction>
</comment>
<dbReference type="CDD" id="cd00487">
    <property type="entry name" value="Pep_deformylase"/>
    <property type="match status" value="1"/>
</dbReference>
<gene>
    <name evidence="4 5" type="primary">def</name>
    <name evidence="5" type="ORF">ABS766_07870</name>
</gene>
<sequence>MILPIVGYGDPVLRKEASEIPKDYPNLKQIISDMFETMYNANGVGLAAPQVGLSIRLFVIDTSPFEDDEDLSEEERNILSGFKKAFINAVITKEEGEEWCFNEGCLSIPDVREDVYRKEKITIEYYDENFVNHTEEYSGLIARVIQHEYDHIEGILFTDKISTLKKRLIKKRLENIMEGKVRADYKMKFIAKKGR</sequence>
<dbReference type="PIRSF" id="PIRSF004749">
    <property type="entry name" value="Pep_def"/>
    <property type="match status" value="1"/>
</dbReference>
<dbReference type="NCBIfam" id="NF001159">
    <property type="entry name" value="PRK00150.1-3"/>
    <property type="match status" value="1"/>
</dbReference>
<dbReference type="InterPro" id="IPR023635">
    <property type="entry name" value="Peptide_deformylase"/>
</dbReference>
<comment type="cofactor">
    <cofactor evidence="4">
        <name>Fe(2+)</name>
        <dbReference type="ChEBI" id="CHEBI:29033"/>
    </cofactor>
    <text evidence="4">Binds 1 Fe(2+) ion.</text>
</comment>
<evidence type="ECO:0000256" key="4">
    <source>
        <dbReference type="HAMAP-Rule" id="MF_00163"/>
    </source>
</evidence>
<evidence type="ECO:0000313" key="5">
    <source>
        <dbReference type="EMBL" id="MFL9844332.1"/>
    </source>
</evidence>
<name>A0ABW8YWL2_9FLAO</name>
<feature type="binding site" evidence="4">
    <location>
        <position position="147"/>
    </location>
    <ligand>
        <name>Fe cation</name>
        <dbReference type="ChEBI" id="CHEBI:24875"/>
    </ligand>
</feature>
<evidence type="ECO:0000256" key="1">
    <source>
        <dbReference type="ARBA" id="ARBA00010759"/>
    </source>
</evidence>
<dbReference type="InterPro" id="IPR036821">
    <property type="entry name" value="Peptide_deformylase_sf"/>
</dbReference>
<dbReference type="Pfam" id="PF01327">
    <property type="entry name" value="Pep_deformylase"/>
    <property type="match status" value="1"/>
</dbReference>
<keyword evidence="3 4" id="KW-0378">Hydrolase</keyword>
<organism evidence="5 6">
    <name type="scientific">Flavobacterium rhizosphaerae</name>
    <dbReference type="NCBI Taxonomy" id="3163298"/>
    <lineage>
        <taxon>Bacteria</taxon>
        <taxon>Pseudomonadati</taxon>
        <taxon>Bacteroidota</taxon>
        <taxon>Flavobacteriia</taxon>
        <taxon>Flavobacteriales</taxon>
        <taxon>Flavobacteriaceae</taxon>
        <taxon>Flavobacterium</taxon>
    </lineage>
</organism>
<comment type="caution">
    <text evidence="5">The sequence shown here is derived from an EMBL/GenBank/DDBJ whole genome shotgun (WGS) entry which is preliminary data.</text>
</comment>
<dbReference type="HAMAP" id="MF_00163">
    <property type="entry name" value="Pep_deformylase"/>
    <property type="match status" value="1"/>
</dbReference>
<comment type="function">
    <text evidence="4">Removes the formyl group from the N-terminal Met of newly synthesized proteins. Requires at least a dipeptide for an efficient rate of reaction. N-terminal L-methionine is a prerequisite for activity but the enzyme has broad specificity at other positions.</text>
</comment>
<dbReference type="PRINTS" id="PR01576">
    <property type="entry name" value="PDEFORMYLASE"/>
</dbReference>
<dbReference type="GO" id="GO:0042586">
    <property type="term" value="F:peptide deformylase activity"/>
    <property type="evidence" value="ECO:0007669"/>
    <property type="project" value="UniProtKB-EC"/>
</dbReference>
<dbReference type="SUPFAM" id="SSF56420">
    <property type="entry name" value="Peptide deformylase"/>
    <property type="match status" value="1"/>
</dbReference>
<accession>A0ABW8YWL2</accession>
<feature type="active site" evidence="4">
    <location>
        <position position="148"/>
    </location>
</feature>
<keyword evidence="4" id="KW-0408">Iron</keyword>
<evidence type="ECO:0000256" key="2">
    <source>
        <dbReference type="ARBA" id="ARBA00022723"/>
    </source>
</evidence>